<dbReference type="KEGG" id="pnd:Pla175_18650"/>
<evidence type="ECO:0000256" key="6">
    <source>
        <dbReference type="ARBA" id="ARBA00023136"/>
    </source>
</evidence>
<evidence type="ECO:0000313" key="9">
    <source>
        <dbReference type="EMBL" id="QDU88487.1"/>
    </source>
</evidence>
<keyword evidence="5" id="KW-0812">Transmembrane</keyword>
<dbReference type="EMBL" id="CP036291">
    <property type="protein sequence ID" value="QDU88487.1"/>
    <property type="molecule type" value="Genomic_DNA"/>
</dbReference>
<dbReference type="GO" id="GO:1990281">
    <property type="term" value="C:efflux pump complex"/>
    <property type="evidence" value="ECO:0007669"/>
    <property type="project" value="TreeGrafter"/>
</dbReference>
<dbReference type="AlphaFoldDB" id="A0A518DAG9"/>
<dbReference type="GO" id="GO:0015562">
    <property type="term" value="F:efflux transmembrane transporter activity"/>
    <property type="evidence" value="ECO:0007669"/>
    <property type="project" value="InterPro"/>
</dbReference>
<evidence type="ECO:0000256" key="3">
    <source>
        <dbReference type="ARBA" id="ARBA00022448"/>
    </source>
</evidence>
<proteinExistence type="inferred from homology"/>
<dbReference type="PANTHER" id="PTHR30026:SF23">
    <property type="entry name" value="TO APRF-PUTATIVE OUTER MEMBRANE EFFLUX PROTEIN OR SECRETED ALKALINE PHOSPHATASE-RELATED"/>
    <property type="match status" value="1"/>
</dbReference>
<evidence type="ECO:0000313" key="10">
    <source>
        <dbReference type="Proteomes" id="UP000317429"/>
    </source>
</evidence>
<dbReference type="SUPFAM" id="SSF56954">
    <property type="entry name" value="Outer membrane efflux proteins (OEP)"/>
    <property type="match status" value="1"/>
</dbReference>
<feature type="region of interest" description="Disordered" evidence="8">
    <location>
        <begin position="324"/>
        <end position="343"/>
    </location>
</feature>
<keyword evidence="7" id="KW-0998">Cell outer membrane</keyword>
<accession>A0A518DAG9</accession>
<dbReference type="InterPro" id="IPR003423">
    <property type="entry name" value="OMP_efflux"/>
</dbReference>
<keyword evidence="3" id="KW-0813">Transport</keyword>
<dbReference type="Gene3D" id="1.20.1600.10">
    <property type="entry name" value="Outer membrane efflux proteins (OEP)"/>
    <property type="match status" value="1"/>
</dbReference>
<evidence type="ECO:0000256" key="4">
    <source>
        <dbReference type="ARBA" id="ARBA00022452"/>
    </source>
</evidence>
<keyword evidence="4" id="KW-1134">Transmembrane beta strand</keyword>
<feature type="region of interest" description="Disordered" evidence="8">
    <location>
        <begin position="630"/>
        <end position="677"/>
    </location>
</feature>
<evidence type="ECO:0000256" key="7">
    <source>
        <dbReference type="ARBA" id="ARBA00023237"/>
    </source>
</evidence>
<dbReference type="Proteomes" id="UP000317429">
    <property type="component" value="Chromosome"/>
</dbReference>
<keyword evidence="6" id="KW-0472">Membrane</keyword>
<protein>
    <submittedName>
        <fullName evidence="9">Outer membrane efflux protein</fullName>
    </submittedName>
</protein>
<evidence type="ECO:0000256" key="8">
    <source>
        <dbReference type="SAM" id="MobiDB-lite"/>
    </source>
</evidence>
<dbReference type="PANTHER" id="PTHR30026">
    <property type="entry name" value="OUTER MEMBRANE PROTEIN TOLC"/>
    <property type="match status" value="1"/>
</dbReference>
<evidence type="ECO:0000256" key="1">
    <source>
        <dbReference type="ARBA" id="ARBA00004442"/>
    </source>
</evidence>
<organism evidence="9 10">
    <name type="scientific">Pirellulimonas nuda</name>
    <dbReference type="NCBI Taxonomy" id="2528009"/>
    <lineage>
        <taxon>Bacteria</taxon>
        <taxon>Pseudomonadati</taxon>
        <taxon>Planctomycetota</taxon>
        <taxon>Planctomycetia</taxon>
        <taxon>Pirellulales</taxon>
        <taxon>Lacipirellulaceae</taxon>
        <taxon>Pirellulimonas</taxon>
    </lineage>
</organism>
<reference evidence="9 10" key="1">
    <citation type="submission" date="2019-02" db="EMBL/GenBank/DDBJ databases">
        <title>Deep-cultivation of Planctomycetes and their phenomic and genomic characterization uncovers novel biology.</title>
        <authorList>
            <person name="Wiegand S."/>
            <person name="Jogler M."/>
            <person name="Boedeker C."/>
            <person name="Pinto D."/>
            <person name="Vollmers J."/>
            <person name="Rivas-Marin E."/>
            <person name="Kohn T."/>
            <person name="Peeters S.H."/>
            <person name="Heuer A."/>
            <person name="Rast P."/>
            <person name="Oberbeckmann S."/>
            <person name="Bunk B."/>
            <person name="Jeske O."/>
            <person name="Meyerdierks A."/>
            <person name="Storesund J.E."/>
            <person name="Kallscheuer N."/>
            <person name="Luecker S."/>
            <person name="Lage O.M."/>
            <person name="Pohl T."/>
            <person name="Merkel B.J."/>
            <person name="Hornburger P."/>
            <person name="Mueller R.-W."/>
            <person name="Bruemmer F."/>
            <person name="Labrenz M."/>
            <person name="Spormann A.M."/>
            <person name="Op den Camp H."/>
            <person name="Overmann J."/>
            <person name="Amann R."/>
            <person name="Jetten M.S.M."/>
            <person name="Mascher T."/>
            <person name="Medema M.H."/>
            <person name="Devos D.P."/>
            <person name="Kaster A.-K."/>
            <person name="Ovreas L."/>
            <person name="Rohde M."/>
            <person name="Galperin M.Y."/>
            <person name="Jogler C."/>
        </authorList>
    </citation>
    <scope>NUCLEOTIDE SEQUENCE [LARGE SCALE GENOMIC DNA]</scope>
    <source>
        <strain evidence="9 10">Pla175</strain>
    </source>
</reference>
<comment type="subcellular location">
    <subcellularLocation>
        <location evidence="1">Cell outer membrane</location>
    </subcellularLocation>
</comment>
<name>A0A518DAG9_9BACT</name>
<dbReference type="Pfam" id="PF02321">
    <property type="entry name" value="OEP"/>
    <property type="match status" value="1"/>
</dbReference>
<evidence type="ECO:0000256" key="5">
    <source>
        <dbReference type="ARBA" id="ARBA00022692"/>
    </source>
</evidence>
<dbReference type="GO" id="GO:0009279">
    <property type="term" value="C:cell outer membrane"/>
    <property type="evidence" value="ECO:0007669"/>
    <property type="project" value="UniProtKB-SubCell"/>
</dbReference>
<gene>
    <name evidence="9" type="ORF">Pla175_18650</name>
</gene>
<comment type="similarity">
    <text evidence="2">Belongs to the outer membrane factor (OMF) (TC 1.B.17) family.</text>
</comment>
<keyword evidence="10" id="KW-1185">Reference proteome</keyword>
<evidence type="ECO:0000256" key="2">
    <source>
        <dbReference type="ARBA" id="ARBA00007613"/>
    </source>
</evidence>
<sequence length="685" mass="75233">MLASGCRVNRPDCSFYDGSNCEVGCVGPQQLELEEPCTDCEIESVSYETPASLNPLVPIEYRDITLEEAIQHALANSKVMRDLGGTLINRPALQPTVYDPAIVFSDPRTGEEAALSEFDASFAARSFWENNDREFNNTFVGDRGYLKQDLGNYGFELRKRSVTGTQMVARHTIDYDFNNNIGNRFNGAGTASGEYQAIVDGEIRQPLLQGAGVLFNRIAGPSTQPGVLNGVMLARVRTDIGLADFEVAVRDLVANVENAYWDLYFTYRDLDAKKRARDYALETYQSVAAEAAGGREGGEADKLGQALEQYWRYESEVINALNGRTLEGTRTDNGSGGGTSRSPVGVQLAERRLRLIIGMPVNGGPILRPADEPVVVPVSFDWPTLVTEATASRPELRRQRWRVKQVELELIANRNFLLPQLDAVGRYRYRGFGEDLISQSGQQFSSAYQNLADGGYQEWQLGVELEIPLGFRRGHTAVRTSELALARERVILAEQKRDVVFGLSNAAADVQRAFQVAEAQYNRFDAAQRQIQALKAAQDAGRVTVDLVLEAQRRVLDAEILYHQARVDFMLALRNVHFENGTLLAYNNIYLNEGASQGQAYCDAIDLEERRLRPLDYVCRDAVISRGQVDQSAGVPGGHAPMPAVVPAPPATEPAAPKALPGFDPASEPLPTPAGDLSLLLAPGA</sequence>
<dbReference type="InterPro" id="IPR051906">
    <property type="entry name" value="TolC-like"/>
</dbReference>
<dbReference type="GO" id="GO:0015288">
    <property type="term" value="F:porin activity"/>
    <property type="evidence" value="ECO:0007669"/>
    <property type="project" value="TreeGrafter"/>
</dbReference>